<accession>A0A5C3N941</accession>
<evidence type="ECO:0000256" key="1">
    <source>
        <dbReference type="SAM" id="MobiDB-lite"/>
    </source>
</evidence>
<dbReference type="AlphaFoldDB" id="A0A5C3N941"/>
<feature type="compositionally biased region" description="Basic residues" evidence="1">
    <location>
        <begin position="61"/>
        <end position="78"/>
    </location>
</feature>
<evidence type="ECO:0000313" key="3">
    <source>
        <dbReference type="Proteomes" id="UP000305948"/>
    </source>
</evidence>
<feature type="region of interest" description="Disordered" evidence="1">
    <location>
        <begin position="1"/>
        <end position="85"/>
    </location>
</feature>
<organism evidence="2 3">
    <name type="scientific">Heliocybe sulcata</name>
    <dbReference type="NCBI Taxonomy" id="5364"/>
    <lineage>
        <taxon>Eukaryota</taxon>
        <taxon>Fungi</taxon>
        <taxon>Dikarya</taxon>
        <taxon>Basidiomycota</taxon>
        <taxon>Agaricomycotina</taxon>
        <taxon>Agaricomycetes</taxon>
        <taxon>Gloeophyllales</taxon>
        <taxon>Gloeophyllaceae</taxon>
        <taxon>Heliocybe</taxon>
    </lineage>
</organism>
<name>A0A5C3N941_9AGAM</name>
<keyword evidence="3" id="KW-1185">Reference proteome</keyword>
<protein>
    <submittedName>
        <fullName evidence="2">Uncharacterized protein</fullName>
    </submittedName>
</protein>
<reference evidence="2 3" key="1">
    <citation type="journal article" date="2019" name="Nat. Ecol. Evol.">
        <title>Megaphylogeny resolves global patterns of mushroom evolution.</title>
        <authorList>
            <person name="Varga T."/>
            <person name="Krizsan K."/>
            <person name="Foldi C."/>
            <person name="Dima B."/>
            <person name="Sanchez-Garcia M."/>
            <person name="Sanchez-Ramirez S."/>
            <person name="Szollosi G.J."/>
            <person name="Szarkandi J.G."/>
            <person name="Papp V."/>
            <person name="Albert L."/>
            <person name="Andreopoulos W."/>
            <person name="Angelini C."/>
            <person name="Antonin V."/>
            <person name="Barry K.W."/>
            <person name="Bougher N.L."/>
            <person name="Buchanan P."/>
            <person name="Buyck B."/>
            <person name="Bense V."/>
            <person name="Catcheside P."/>
            <person name="Chovatia M."/>
            <person name="Cooper J."/>
            <person name="Damon W."/>
            <person name="Desjardin D."/>
            <person name="Finy P."/>
            <person name="Geml J."/>
            <person name="Haridas S."/>
            <person name="Hughes K."/>
            <person name="Justo A."/>
            <person name="Karasinski D."/>
            <person name="Kautmanova I."/>
            <person name="Kiss B."/>
            <person name="Kocsube S."/>
            <person name="Kotiranta H."/>
            <person name="LaButti K.M."/>
            <person name="Lechner B.E."/>
            <person name="Liimatainen K."/>
            <person name="Lipzen A."/>
            <person name="Lukacs Z."/>
            <person name="Mihaltcheva S."/>
            <person name="Morgado L.N."/>
            <person name="Niskanen T."/>
            <person name="Noordeloos M.E."/>
            <person name="Ohm R.A."/>
            <person name="Ortiz-Santana B."/>
            <person name="Ovrebo C."/>
            <person name="Racz N."/>
            <person name="Riley R."/>
            <person name="Savchenko A."/>
            <person name="Shiryaev A."/>
            <person name="Soop K."/>
            <person name="Spirin V."/>
            <person name="Szebenyi C."/>
            <person name="Tomsovsky M."/>
            <person name="Tulloss R.E."/>
            <person name="Uehling J."/>
            <person name="Grigoriev I.V."/>
            <person name="Vagvolgyi C."/>
            <person name="Papp T."/>
            <person name="Martin F.M."/>
            <person name="Miettinen O."/>
            <person name="Hibbett D.S."/>
            <person name="Nagy L.G."/>
        </authorList>
    </citation>
    <scope>NUCLEOTIDE SEQUENCE [LARGE SCALE GENOMIC DNA]</scope>
    <source>
        <strain evidence="2 3">OMC1185</strain>
    </source>
</reference>
<sequence>MLRENGTDTEPESATGTADQSQASLGPRAGGPSRRGNGTAIQGLAENELHRDNDHEDAPKSHKRDSHQRSGHVYQKHGRGSDKRTASGAVTLADIGCWFLWFLLGCIMRQTTEPVASVMQDKRIDYQATHLLLFQKAPGQDGRGVVVAVYVGLQLSSPTAYGLEFACRTACSSRNGMGFTWGWKLNLGDLWR</sequence>
<proteinExistence type="predicted"/>
<dbReference type="EMBL" id="ML213508">
    <property type="protein sequence ID" value="TFK52976.1"/>
    <property type="molecule type" value="Genomic_DNA"/>
</dbReference>
<feature type="compositionally biased region" description="Basic and acidic residues" evidence="1">
    <location>
        <begin position="47"/>
        <end position="60"/>
    </location>
</feature>
<dbReference type="Proteomes" id="UP000305948">
    <property type="component" value="Unassembled WGS sequence"/>
</dbReference>
<feature type="compositionally biased region" description="Polar residues" evidence="1">
    <location>
        <begin position="12"/>
        <end position="24"/>
    </location>
</feature>
<evidence type="ECO:0000313" key="2">
    <source>
        <dbReference type="EMBL" id="TFK52976.1"/>
    </source>
</evidence>
<gene>
    <name evidence="2" type="ORF">OE88DRAFT_1643699</name>
</gene>